<sequence length="390" mass="40028">MAFGPEGDMVLVGLTNGDCSVYDLRKPELPVRTVHAFPGTPVRALAVQQQARRRTEATSPLKTRPLPQSASPGAFPSSEASRTTVHVPSRKATQEGLDPTLPMGPAGDSAAVSLSSAASTSSSSPALRHKGNGSGPAPTRPLAPPSPPSHPPVAPSSSPSTRPALPPLAAPGGSGAQDSSGSLSSLPLPAAYSDVDRPTPSSGPSLVAQHCRDSGPTAAPPGGGQSKKSSQDDGIPTLAPALCDPSPPAASAVDGPSREGISTRQGLLWRNKPWPSASSSPSSVGGSTPLRPATLPADATVAAAASGESLSRESSPEARLLESKVQGMVDDLREDLARDLRGLHLEMMRTSEGSQAAMQRLVSAMEALVEENRGLRREVQELQQQMEIPL</sequence>
<feature type="compositionally biased region" description="Low complexity" evidence="2">
    <location>
        <begin position="275"/>
        <end position="305"/>
    </location>
</feature>
<name>W7TUP0_9STRA</name>
<comment type="caution">
    <text evidence="3">The sequence shown here is derived from an EMBL/GenBank/DDBJ whole genome shotgun (WGS) entry which is preliminary data.</text>
</comment>
<feature type="compositionally biased region" description="Polar residues" evidence="2">
    <location>
        <begin position="57"/>
        <end position="71"/>
    </location>
</feature>
<keyword evidence="4" id="KW-1185">Reference proteome</keyword>
<feature type="compositionally biased region" description="Low complexity" evidence="2">
    <location>
        <begin position="109"/>
        <end position="126"/>
    </location>
</feature>
<feature type="coiled-coil region" evidence="1">
    <location>
        <begin position="358"/>
        <end position="385"/>
    </location>
</feature>
<dbReference type="OrthoDB" id="1602884at2759"/>
<reference evidence="3 4" key="1">
    <citation type="journal article" date="2014" name="Mol. Plant">
        <title>Chromosome Scale Genome Assembly and Transcriptome Profiling of Nannochloropsis gaditana in Nitrogen Depletion.</title>
        <authorList>
            <person name="Corteggiani Carpinelli E."/>
            <person name="Telatin A."/>
            <person name="Vitulo N."/>
            <person name="Forcato C."/>
            <person name="D'Angelo M."/>
            <person name="Schiavon R."/>
            <person name="Vezzi A."/>
            <person name="Giacometti G.M."/>
            <person name="Morosinotto T."/>
            <person name="Valle G."/>
        </authorList>
    </citation>
    <scope>NUCLEOTIDE SEQUENCE [LARGE SCALE GENOMIC DNA]</scope>
    <source>
        <strain evidence="3 4">B-31</strain>
    </source>
</reference>
<feature type="compositionally biased region" description="Basic and acidic residues" evidence="2">
    <location>
        <begin position="310"/>
        <end position="322"/>
    </location>
</feature>
<keyword evidence="1" id="KW-0175">Coiled coil</keyword>
<feature type="compositionally biased region" description="Low complexity" evidence="2">
    <location>
        <begin position="176"/>
        <end position="193"/>
    </location>
</feature>
<gene>
    <name evidence="3" type="ORF">Naga_100010g111</name>
</gene>
<feature type="compositionally biased region" description="Pro residues" evidence="2">
    <location>
        <begin position="138"/>
        <end position="154"/>
    </location>
</feature>
<evidence type="ECO:0000256" key="1">
    <source>
        <dbReference type="SAM" id="Coils"/>
    </source>
</evidence>
<accession>W7TUP0</accession>
<dbReference type="AlphaFoldDB" id="W7TUP0"/>
<protein>
    <submittedName>
        <fullName evidence="3">Uncharacterized protein</fullName>
    </submittedName>
</protein>
<proteinExistence type="predicted"/>
<dbReference type="EMBL" id="AZIL01000517">
    <property type="protein sequence ID" value="EWM27233.1"/>
    <property type="molecule type" value="Genomic_DNA"/>
</dbReference>
<evidence type="ECO:0000256" key="2">
    <source>
        <dbReference type="SAM" id="MobiDB-lite"/>
    </source>
</evidence>
<evidence type="ECO:0000313" key="4">
    <source>
        <dbReference type="Proteomes" id="UP000019335"/>
    </source>
</evidence>
<dbReference type="Proteomes" id="UP000019335">
    <property type="component" value="Chromosome 7"/>
</dbReference>
<organism evidence="3 4">
    <name type="scientific">Nannochloropsis gaditana</name>
    <dbReference type="NCBI Taxonomy" id="72520"/>
    <lineage>
        <taxon>Eukaryota</taxon>
        <taxon>Sar</taxon>
        <taxon>Stramenopiles</taxon>
        <taxon>Ochrophyta</taxon>
        <taxon>Eustigmatophyceae</taxon>
        <taxon>Eustigmatales</taxon>
        <taxon>Monodopsidaceae</taxon>
        <taxon>Nannochloropsis</taxon>
    </lineage>
</organism>
<evidence type="ECO:0000313" key="3">
    <source>
        <dbReference type="EMBL" id="EWM27233.1"/>
    </source>
</evidence>
<feature type="region of interest" description="Disordered" evidence="2">
    <location>
        <begin position="47"/>
        <end position="323"/>
    </location>
</feature>